<gene>
    <name evidence="5" type="ORF">BN9_001690</name>
</gene>
<protein>
    <recommendedName>
        <fullName evidence="4">PCI domain-containing protein</fullName>
    </recommendedName>
</protein>
<evidence type="ECO:0000313" key="6">
    <source>
        <dbReference type="Proteomes" id="UP000053237"/>
    </source>
</evidence>
<dbReference type="Proteomes" id="UP000053237">
    <property type="component" value="Unassembled WGS sequence"/>
</dbReference>
<evidence type="ECO:0000256" key="2">
    <source>
        <dbReference type="ARBA" id="ARBA00022790"/>
    </source>
</evidence>
<proteinExistence type="inferred from homology"/>
<organism evidence="5 6">
    <name type="scientific">Albugo candida</name>
    <dbReference type="NCBI Taxonomy" id="65357"/>
    <lineage>
        <taxon>Eukaryota</taxon>
        <taxon>Sar</taxon>
        <taxon>Stramenopiles</taxon>
        <taxon>Oomycota</taxon>
        <taxon>Peronosporomycetes</taxon>
        <taxon>Albuginales</taxon>
        <taxon>Albuginaceae</taxon>
        <taxon>Albugo</taxon>
    </lineage>
</organism>
<reference evidence="5 6" key="1">
    <citation type="submission" date="2012-05" db="EMBL/GenBank/DDBJ databases">
        <title>Recombination and specialization in a pathogen metapopulation.</title>
        <authorList>
            <person name="Gardiner A."/>
            <person name="Kemen E."/>
            <person name="Schultz-Larsen T."/>
            <person name="MacLean D."/>
            <person name="Van Oosterhout C."/>
            <person name="Jones J.D.G."/>
        </authorList>
    </citation>
    <scope>NUCLEOTIDE SEQUENCE [LARGE SCALE GENOMIC DNA]</scope>
    <source>
        <strain evidence="5 6">Ac Nc2</strain>
    </source>
</reference>
<dbReference type="InParanoid" id="A0A024FY32"/>
<feature type="domain" description="PCI" evidence="4">
    <location>
        <begin position="1"/>
        <end position="111"/>
    </location>
</feature>
<comment type="similarity">
    <text evidence="1">Belongs to the CSN7/EIF3M family. CSN7 subfamily.</text>
</comment>
<dbReference type="InterPro" id="IPR045237">
    <property type="entry name" value="COPS7/eIF3m"/>
</dbReference>
<evidence type="ECO:0000256" key="3">
    <source>
        <dbReference type="SAM" id="MobiDB-lite"/>
    </source>
</evidence>
<name>A0A024FY32_9STRA</name>
<accession>A0A024FY32</accession>
<dbReference type="InterPro" id="IPR000717">
    <property type="entry name" value="PCI_dom"/>
</dbReference>
<comment type="caution">
    <text evidence="5">The sequence shown here is derived from an EMBL/GenBank/DDBJ whole genome shotgun (WGS) entry which is preliminary data.</text>
</comment>
<dbReference type="STRING" id="65357.A0A024FY32"/>
<feature type="compositionally biased region" description="Basic and acidic residues" evidence="3">
    <location>
        <begin position="167"/>
        <end position="181"/>
    </location>
</feature>
<sequence length="211" mass="23988">MPNIAALENTEFQPSCRLLQIFAFGTYHDYERQRQELPQLTPAQELKLRKLSVVSLAQHNKDLPYEVLMGALNVNTIRALEDVLIDTIYSGLVQGKLDQKTKSMRVTYAIARDVQSHDIALMRKKLKEWQSKASAVCEQIELILSRATKSVEENIAREENIHFKIKAATERNRGNDSRMNVDDGTGESSPGTRKTSAMKQRSQGLMTRKRV</sequence>
<keyword evidence="2" id="KW-0736">Signalosome</keyword>
<keyword evidence="6" id="KW-1185">Reference proteome</keyword>
<evidence type="ECO:0000256" key="1">
    <source>
        <dbReference type="ARBA" id="ARBA00008482"/>
    </source>
</evidence>
<feature type="compositionally biased region" description="Polar residues" evidence="3">
    <location>
        <begin position="186"/>
        <end position="205"/>
    </location>
</feature>
<dbReference type="OrthoDB" id="10265275at2759"/>
<dbReference type="PANTHER" id="PTHR15350:SF5">
    <property type="entry name" value="COP9 SIGNALOSOME COMPLEX SUBUNIT 7"/>
    <property type="match status" value="1"/>
</dbReference>
<dbReference type="PANTHER" id="PTHR15350">
    <property type="entry name" value="COP9 SIGNALOSOME COMPLEX SUBUNIT 7/DENDRITIC CELL PROTEIN GA17"/>
    <property type="match status" value="1"/>
</dbReference>
<dbReference type="GO" id="GO:0008180">
    <property type="term" value="C:COP9 signalosome"/>
    <property type="evidence" value="ECO:0007669"/>
    <property type="project" value="UniProtKB-KW"/>
</dbReference>
<dbReference type="AlphaFoldDB" id="A0A024FY32"/>
<dbReference type="EMBL" id="CAIX01000001">
    <property type="protein sequence ID" value="CCI39386.1"/>
    <property type="molecule type" value="Genomic_DNA"/>
</dbReference>
<evidence type="ECO:0000259" key="4">
    <source>
        <dbReference type="PROSITE" id="PS50250"/>
    </source>
</evidence>
<dbReference type="Pfam" id="PF01399">
    <property type="entry name" value="PCI"/>
    <property type="match status" value="1"/>
</dbReference>
<feature type="region of interest" description="Disordered" evidence="3">
    <location>
        <begin position="167"/>
        <end position="211"/>
    </location>
</feature>
<dbReference type="SMART" id="SM00088">
    <property type="entry name" value="PINT"/>
    <property type="match status" value="1"/>
</dbReference>
<evidence type="ECO:0000313" key="5">
    <source>
        <dbReference type="EMBL" id="CCI39386.1"/>
    </source>
</evidence>
<dbReference type="PROSITE" id="PS50250">
    <property type="entry name" value="PCI"/>
    <property type="match status" value="1"/>
</dbReference>